<keyword evidence="3" id="KW-1185">Reference proteome</keyword>
<organism evidence="2 3">
    <name type="scientific">Pseudoalteromonas tunicata D2</name>
    <dbReference type="NCBI Taxonomy" id="87626"/>
    <lineage>
        <taxon>Bacteria</taxon>
        <taxon>Pseudomonadati</taxon>
        <taxon>Pseudomonadota</taxon>
        <taxon>Gammaproteobacteria</taxon>
        <taxon>Alteromonadales</taxon>
        <taxon>Pseudoalteromonadaceae</taxon>
        <taxon>Pseudoalteromonas</taxon>
    </lineage>
</organism>
<proteinExistence type="predicted"/>
<evidence type="ECO:0000313" key="2">
    <source>
        <dbReference type="EMBL" id="EAR28730.1"/>
    </source>
</evidence>
<dbReference type="AlphaFoldDB" id="A4C815"/>
<name>A4C815_9GAMM</name>
<evidence type="ECO:0000256" key="1">
    <source>
        <dbReference type="SAM" id="MobiDB-lite"/>
    </source>
</evidence>
<dbReference type="EMBL" id="AAOH01000003">
    <property type="protein sequence ID" value="EAR28730.1"/>
    <property type="molecule type" value="Genomic_DNA"/>
</dbReference>
<comment type="caution">
    <text evidence="2">The sequence shown here is derived from an EMBL/GenBank/DDBJ whole genome shotgun (WGS) entry which is preliminary data.</text>
</comment>
<evidence type="ECO:0000313" key="3">
    <source>
        <dbReference type="Proteomes" id="UP000006201"/>
    </source>
</evidence>
<sequence>MGGNVINLAQLTPIIIESSSPSTSAEQKKAPSAQVTDSKKGELKPDTVTISDTARQQLDISSTTYDQTNLSIDKIANEVVRVSSSIGQAHSQGSLNAEEANKLYHEIAALL</sequence>
<feature type="region of interest" description="Disordered" evidence="1">
    <location>
        <begin position="18"/>
        <end position="45"/>
    </location>
</feature>
<dbReference type="eggNOG" id="ENOG5033K63">
    <property type="taxonomic scope" value="Bacteria"/>
</dbReference>
<accession>A4C815</accession>
<dbReference type="Proteomes" id="UP000006201">
    <property type="component" value="Unassembled WGS sequence"/>
</dbReference>
<protein>
    <submittedName>
        <fullName evidence="2">Uncharacterized protein</fullName>
    </submittedName>
</protein>
<reference evidence="2 3" key="1">
    <citation type="submission" date="2006-02" db="EMBL/GenBank/DDBJ databases">
        <authorList>
            <person name="Moran M.A."/>
            <person name="Kjelleberg S."/>
            <person name="Egan S."/>
            <person name="Saunders N."/>
            <person name="Thomas T."/>
            <person name="Ferriera S."/>
            <person name="Johnson J."/>
            <person name="Kravitz S."/>
            <person name="Halpern A."/>
            <person name="Remington K."/>
            <person name="Beeson K."/>
            <person name="Tran B."/>
            <person name="Rogers Y.-H."/>
            <person name="Friedman R."/>
            <person name="Venter J.C."/>
        </authorList>
    </citation>
    <scope>NUCLEOTIDE SEQUENCE [LARGE SCALE GENOMIC DNA]</scope>
    <source>
        <strain evidence="2 3">D2</strain>
    </source>
</reference>
<dbReference type="HOGENOM" id="CLU_2156226_0_0_6"/>
<dbReference type="STRING" id="87626.PTD2_06799"/>
<gene>
    <name evidence="2" type="ORF">PTD2_06799</name>
</gene>